<name>A0ABN0WZ01_9LACT</name>
<dbReference type="PANTHER" id="PTHR31490">
    <property type="entry name" value="GLYCOSYL HYDROLASE"/>
    <property type="match status" value="1"/>
</dbReference>
<organism evidence="17 18">
    <name type="scientific">Alkalibacterium iburiense</name>
    <dbReference type="NCBI Taxonomy" id="290589"/>
    <lineage>
        <taxon>Bacteria</taxon>
        <taxon>Bacillati</taxon>
        <taxon>Bacillota</taxon>
        <taxon>Bacilli</taxon>
        <taxon>Lactobacillales</taxon>
        <taxon>Carnobacteriaceae</taxon>
        <taxon>Alkalibacterium</taxon>
    </lineage>
</organism>
<dbReference type="NCBIfam" id="TIGR01167">
    <property type="entry name" value="LPXTG_anchor"/>
    <property type="match status" value="1"/>
</dbReference>
<dbReference type="PROSITE" id="PS00591">
    <property type="entry name" value="GH10_1"/>
    <property type="match status" value="1"/>
</dbReference>
<feature type="region of interest" description="Disordered" evidence="13">
    <location>
        <begin position="1238"/>
        <end position="1295"/>
    </location>
</feature>
<dbReference type="SUPFAM" id="SSF49785">
    <property type="entry name" value="Galactose-binding domain-like"/>
    <property type="match status" value="3"/>
</dbReference>
<dbReference type="Pfam" id="PF06452">
    <property type="entry name" value="CBM9_1"/>
    <property type="match status" value="1"/>
</dbReference>
<dbReference type="SUPFAM" id="SSF49344">
    <property type="entry name" value="CBD9-like"/>
    <property type="match status" value="1"/>
</dbReference>
<keyword evidence="14" id="KW-0812">Transmembrane</keyword>
<proteinExistence type="inferred from homology"/>
<comment type="pathway">
    <text evidence="2">Glycan degradation; xylan degradation.</text>
</comment>
<evidence type="ECO:0000256" key="10">
    <source>
        <dbReference type="ARBA" id="ARBA00023326"/>
    </source>
</evidence>
<dbReference type="PROSITE" id="PS51760">
    <property type="entry name" value="GH10_2"/>
    <property type="match status" value="1"/>
</dbReference>
<feature type="active site" description="Nucleophile" evidence="11">
    <location>
        <position position="814"/>
    </location>
</feature>
<evidence type="ECO:0000256" key="6">
    <source>
        <dbReference type="ARBA" id="ARBA00022737"/>
    </source>
</evidence>
<dbReference type="Pfam" id="PF02018">
    <property type="entry name" value="CBM_4_9"/>
    <property type="match status" value="1"/>
</dbReference>
<evidence type="ECO:0000313" key="17">
    <source>
        <dbReference type="EMBL" id="GAA0350906.1"/>
    </source>
</evidence>
<evidence type="ECO:0000256" key="12">
    <source>
        <dbReference type="RuleBase" id="RU361174"/>
    </source>
</evidence>
<comment type="caution">
    <text evidence="17">The sequence shown here is derived from an EMBL/GenBank/DDBJ whole genome shotgun (WGS) entry which is preliminary data.</text>
</comment>
<comment type="catalytic activity">
    <reaction evidence="1 12">
        <text>Endohydrolysis of (1-&gt;4)-beta-D-xylosidic linkages in xylans.</text>
        <dbReference type="EC" id="3.2.1.8"/>
    </reaction>
</comment>
<dbReference type="InterPro" id="IPR008979">
    <property type="entry name" value="Galactose-bd-like_sf"/>
</dbReference>
<dbReference type="EC" id="3.2.1.8" evidence="12"/>
<evidence type="ECO:0000256" key="1">
    <source>
        <dbReference type="ARBA" id="ARBA00000681"/>
    </source>
</evidence>
<dbReference type="SUPFAM" id="SSF51445">
    <property type="entry name" value="(Trans)glycosidases"/>
    <property type="match status" value="1"/>
</dbReference>
<evidence type="ECO:0000256" key="13">
    <source>
        <dbReference type="SAM" id="MobiDB-lite"/>
    </source>
</evidence>
<feature type="compositionally biased region" description="Acidic residues" evidence="13">
    <location>
        <begin position="1238"/>
        <end position="1266"/>
    </location>
</feature>
<dbReference type="Gene3D" id="2.60.40.1190">
    <property type="match status" value="1"/>
</dbReference>
<comment type="similarity">
    <text evidence="3 12">Belongs to the glycosyl hydrolase 10 (cellulase F) family.</text>
</comment>
<dbReference type="PRINTS" id="PR00134">
    <property type="entry name" value="GLHYDRLASE10"/>
</dbReference>
<feature type="domain" description="GH10" evidence="16">
    <location>
        <begin position="559"/>
        <end position="890"/>
    </location>
</feature>
<keyword evidence="18" id="KW-1185">Reference proteome</keyword>
<dbReference type="Pfam" id="PF00331">
    <property type="entry name" value="Glyco_hydro_10"/>
    <property type="match status" value="1"/>
</dbReference>
<protein>
    <recommendedName>
        <fullName evidence="12">Beta-xylanase</fullName>
        <ecNumber evidence="12">3.2.1.8</ecNumber>
    </recommendedName>
</protein>
<keyword evidence="8 12" id="KW-0119">Carbohydrate metabolism</keyword>
<dbReference type="InterPro" id="IPR001000">
    <property type="entry name" value="GH10_dom"/>
</dbReference>
<feature type="signal peptide" evidence="15">
    <location>
        <begin position="1"/>
        <end position="31"/>
    </location>
</feature>
<feature type="transmembrane region" description="Helical" evidence="14">
    <location>
        <begin position="1298"/>
        <end position="1319"/>
    </location>
</feature>
<keyword evidence="9 12" id="KW-0326">Glycosidase</keyword>
<keyword evidence="6" id="KW-0677">Repeat</keyword>
<keyword evidence="14" id="KW-0472">Membrane</keyword>
<feature type="chain" id="PRO_5046176185" description="Beta-xylanase" evidence="15">
    <location>
        <begin position="32"/>
        <end position="1323"/>
    </location>
</feature>
<evidence type="ECO:0000256" key="4">
    <source>
        <dbReference type="ARBA" id="ARBA00022651"/>
    </source>
</evidence>
<dbReference type="SMART" id="SM00633">
    <property type="entry name" value="Glyco_10"/>
    <property type="match status" value="1"/>
</dbReference>
<dbReference type="InterPro" id="IPR044846">
    <property type="entry name" value="GH10"/>
</dbReference>
<feature type="compositionally biased region" description="Acidic residues" evidence="13">
    <location>
        <begin position="223"/>
        <end position="235"/>
    </location>
</feature>
<dbReference type="InterPro" id="IPR017853">
    <property type="entry name" value="GH"/>
</dbReference>
<dbReference type="Proteomes" id="UP001501166">
    <property type="component" value="Unassembled WGS sequence"/>
</dbReference>
<gene>
    <name evidence="17" type="ORF">GCM10008932_00160</name>
</gene>
<evidence type="ECO:0000256" key="2">
    <source>
        <dbReference type="ARBA" id="ARBA00004851"/>
    </source>
</evidence>
<feature type="region of interest" description="Disordered" evidence="13">
    <location>
        <begin position="202"/>
        <end position="241"/>
    </location>
</feature>
<evidence type="ECO:0000256" key="11">
    <source>
        <dbReference type="PROSITE-ProRule" id="PRU10061"/>
    </source>
</evidence>
<reference evidence="17 18" key="1">
    <citation type="journal article" date="2019" name="Int. J. Syst. Evol. Microbiol.">
        <title>The Global Catalogue of Microorganisms (GCM) 10K type strain sequencing project: providing services to taxonomists for standard genome sequencing and annotation.</title>
        <authorList>
            <consortium name="The Broad Institute Genomics Platform"/>
            <consortium name="The Broad Institute Genome Sequencing Center for Infectious Disease"/>
            <person name="Wu L."/>
            <person name="Ma J."/>
        </authorList>
    </citation>
    <scope>NUCLEOTIDE SEQUENCE [LARGE SCALE GENOMIC DNA]</scope>
    <source>
        <strain evidence="17 18">JCM 12662</strain>
    </source>
</reference>
<dbReference type="RefSeq" id="WP_343752730.1">
    <property type="nucleotide sequence ID" value="NZ_BAAACW010000003.1"/>
</dbReference>
<dbReference type="PANTHER" id="PTHR31490:SF90">
    <property type="entry name" value="ENDO-1,4-BETA-XYLANASE A"/>
    <property type="match status" value="1"/>
</dbReference>
<dbReference type="Gene3D" id="3.20.20.80">
    <property type="entry name" value="Glycosidases"/>
    <property type="match status" value="1"/>
</dbReference>
<keyword evidence="14" id="KW-1133">Transmembrane helix</keyword>
<evidence type="ECO:0000256" key="3">
    <source>
        <dbReference type="ARBA" id="ARBA00007495"/>
    </source>
</evidence>
<keyword evidence="7 12" id="KW-0378">Hydrolase</keyword>
<dbReference type="InterPro" id="IPR010502">
    <property type="entry name" value="Carb-bd_dom_fam9"/>
</dbReference>
<keyword evidence="4" id="KW-0858">Xylan degradation</keyword>
<sequence>MEKRSIFKIVNGLTSALLIAPIISSGSLAMAQEVENEVEEPNTIEIYHNDFASPENIQNDPAIQDAGSTLTHASDLDFEGNENSAGVWVTDRGNDWSGIDVRFSSLELEVGQEYSISILGYLDSEEFIPEGAQLTLQTPDTYGWIDGTSELEAGEPFVLEGEYTHTDEVDEDENLPVAFRVQSNEQGKDIEFAVANILITTEESGEIDPGDSDEEAGPANPGEESDDESDDESVNEDSNKESELDILYHATFEEDSEGTVGAGVTVTHDNGAMQVTNRSENWHGLDIPFAVSGMEFGYTYDITIRGNVDDGVDVPEEAQAWLQVPEEDYPLLAEANFASGEEFILTDTFTLSNEAYTRLRVQSNEAGAGVDFTITEVLIEWDPNQTPIEAEEPDPDAPPAEEFTFIDFESEELSGFEGRYGEEHLIITDEENHTPNGQYSLHISNRQNNWHGPSLEVTPYINVGETYEVSAWVKVDTDSPQTLTLSTQVGDGSSAAYNNISSATLSAADGWVEILGEYRYTSLGGGFVSIYVESNNVNLDFYIDDVNFVEVESEPIDVDLSLTPIKDVYADYFRIGNAVSMPDLEGPRLDLLTHHHSLVTAENAMKPGEVYDGREFDFSGSNLLAETVKAEGLDLHGHVLVWHSQSPEWHHTENGEALSREAALENMQMHIETVMENFGPLGSWDVVNEALAGSWDNPENWRANLRNTGWLRAIGEDYIYQAFRIAREFADEKGWNDMVLYYNDYNDHVQGKARTMYHMIKDINEQWTAETGDTRKLISGVGMQGHYSISDNPENVKQSIERFEQLGIEIGITELDVTTSTENEFLEEENIRQAQFYARLFQIFREHSDSIDRVTFWGLNDANSWRSERFPLIFDGSLRAKLAYDAVVDPDGFLEEYPIGDAEVNHSYSVFGTPEINAEIDDIWSEAPVLNMNRMQSAHNINASGTARTLWDNENLYVLFQVTDSQLDATASEAHEQDSVEAFVNETGESTSSYIDGVGQYRVNYLNQSSFNPERYSEGFQSEARETDSGYIVEMAIPWKYITPEVGHTIGFDVQVNDAIDGERHGVGAWNDTTGSGWQDPSIFGELTLLMSLDDVEPVVIEEGIQTPILPGQVAIIADGSTSVRMPADLPEGTEIIVDYLDETDLPELDVAGNYTLVIAGEVVRVTMVYPEGEEDFSGNFELTLGINADFVGEEVFIYYYNEETGLWEQRAAEVEGQTITSTVTHFSIYGVFAQVEEEQPGESDGEDETEEPEQPEQSEDDSSEESEAHNAEDAEDQEEVTEVEEETSERLPQTATVTWTVGLIGLMGLLTGSGIHFIRKRK</sequence>
<evidence type="ECO:0000256" key="5">
    <source>
        <dbReference type="ARBA" id="ARBA00022729"/>
    </source>
</evidence>
<feature type="compositionally biased region" description="Acidic residues" evidence="13">
    <location>
        <begin position="1274"/>
        <end position="1288"/>
    </location>
</feature>
<keyword evidence="10 12" id="KW-0624">Polysaccharide degradation</keyword>
<dbReference type="Gene3D" id="2.60.120.260">
    <property type="entry name" value="Galactose-binding domain-like"/>
    <property type="match status" value="3"/>
</dbReference>
<evidence type="ECO:0000256" key="7">
    <source>
        <dbReference type="ARBA" id="ARBA00022801"/>
    </source>
</evidence>
<evidence type="ECO:0000256" key="15">
    <source>
        <dbReference type="SAM" id="SignalP"/>
    </source>
</evidence>
<dbReference type="InterPro" id="IPR003305">
    <property type="entry name" value="CenC_carb-bd"/>
</dbReference>
<evidence type="ECO:0000256" key="8">
    <source>
        <dbReference type="ARBA" id="ARBA00023277"/>
    </source>
</evidence>
<feature type="compositionally biased region" description="Acidic residues" evidence="13">
    <location>
        <begin position="203"/>
        <end position="216"/>
    </location>
</feature>
<keyword evidence="5 15" id="KW-0732">Signal</keyword>
<dbReference type="EMBL" id="BAAACW010000003">
    <property type="protein sequence ID" value="GAA0350906.1"/>
    <property type="molecule type" value="Genomic_DNA"/>
</dbReference>
<evidence type="ECO:0000313" key="18">
    <source>
        <dbReference type="Proteomes" id="UP001501166"/>
    </source>
</evidence>
<evidence type="ECO:0000256" key="9">
    <source>
        <dbReference type="ARBA" id="ARBA00023295"/>
    </source>
</evidence>
<accession>A0ABN0WZ01</accession>
<dbReference type="InterPro" id="IPR031158">
    <property type="entry name" value="GH10_AS"/>
</dbReference>
<evidence type="ECO:0000256" key="14">
    <source>
        <dbReference type="SAM" id="Phobius"/>
    </source>
</evidence>
<evidence type="ECO:0000259" key="16">
    <source>
        <dbReference type="PROSITE" id="PS51760"/>
    </source>
</evidence>